<dbReference type="AlphaFoldDB" id="A0A562M365"/>
<gene>
    <name evidence="2" type="ORF">IP93_00032</name>
</gene>
<evidence type="ECO:0000256" key="1">
    <source>
        <dbReference type="SAM" id="MobiDB-lite"/>
    </source>
</evidence>
<name>A0A562M365_9GAMM</name>
<evidence type="ECO:0000313" key="3">
    <source>
        <dbReference type="Proteomes" id="UP000316471"/>
    </source>
</evidence>
<dbReference type="InterPro" id="IPR012434">
    <property type="entry name" value="DUF1631"/>
</dbReference>
<sequence length="744" mass="81140">MQTAVACHYPASVQGNVTQNVSFLSGANVSNYPLGAANATRTDPFRVLEEVKRLTLERLGGLPGALYGPIEDALALSATHFERNAFQYEDQAALWSLRHQQAAQVMRYRQQLAKGFDEFRTMRAASRRGFLSMGLLDEAQLDMHIAGERMAEVLSQRYQKPLEALEARLHVLAQTLGLQAMVNPVGPGRLATAFVDAFDGVRVPGQLRSHLFQFYEDHLARTLDELYGQADALLAQAGYGVTREGSKDVAPHVAPGSSGGAALQQEPGQDVTLDELRSLLHAWREGTVRPENVPASHAPQRALQGRRDLRVEEVVSVASLLHGEPTDTFARALAGTGELGRSIRERLGEGARRLGLSPDHTTIGRDSEDAIDLVAMVFESLFATQDLHERCRRLYARLVLPYVKVALGDRALFDRAEHPARKLLDAITEACAGNNAETPFERELFERAALSAQRVAVEYHENMAVFEQAFAELDALLLQQRQRVFLQEERAAQAVHGRERLQHAREQADAVVGRRLSAQPLCEAIAGFLGTSWRHHLVQVLLRDGVDSARFAEALALGDALAEADMLAARAEGRALATRLLTLERTIVDCLASSGLDDSAAQHGLVSLVRGLAWPDAPRSVHALPPRIEAGDDGEDRKLWLAGGTDTVATLAPAMVQSLRALAVGDWLRLKNADGVLVNAKVGWISPLTSRRLLVNDRGGRVLVAAVEELAALAEQGRLHVAPPPRAFSRALAEVGERLRRAGS</sequence>
<feature type="region of interest" description="Disordered" evidence="1">
    <location>
        <begin position="246"/>
        <end position="267"/>
    </location>
</feature>
<accession>A0A562M365</accession>
<dbReference type="EMBL" id="VLKP01000001">
    <property type="protein sequence ID" value="TWI14041.1"/>
    <property type="molecule type" value="Genomic_DNA"/>
</dbReference>
<dbReference type="Pfam" id="PF07793">
    <property type="entry name" value="DUF1631"/>
    <property type="match status" value="1"/>
</dbReference>
<proteinExistence type="predicted"/>
<comment type="caution">
    <text evidence="2">The sequence shown here is derived from an EMBL/GenBank/DDBJ whole genome shotgun (WGS) entry which is preliminary data.</text>
</comment>
<protein>
    <submittedName>
        <fullName evidence="2">Uncharacterized protein DUF1631</fullName>
    </submittedName>
</protein>
<dbReference type="Proteomes" id="UP000316471">
    <property type="component" value="Unassembled WGS sequence"/>
</dbReference>
<evidence type="ECO:0000313" key="2">
    <source>
        <dbReference type="EMBL" id="TWI14041.1"/>
    </source>
</evidence>
<reference evidence="2 3" key="1">
    <citation type="journal article" date="2015" name="Stand. Genomic Sci.">
        <title>Genomic Encyclopedia of Bacterial and Archaeal Type Strains, Phase III: the genomes of soil and plant-associated and newly described type strains.</title>
        <authorList>
            <person name="Whitman W.B."/>
            <person name="Woyke T."/>
            <person name="Klenk H.P."/>
            <person name="Zhou Y."/>
            <person name="Lilburn T.G."/>
            <person name="Beck B.J."/>
            <person name="De Vos P."/>
            <person name="Vandamme P."/>
            <person name="Eisen J.A."/>
            <person name="Garrity G."/>
            <person name="Hugenholtz P."/>
            <person name="Kyrpides N.C."/>
        </authorList>
    </citation>
    <scope>NUCLEOTIDE SEQUENCE [LARGE SCALE GENOMIC DNA]</scope>
    <source>
        <strain evidence="2 3">CGMCC 1.10136</strain>
    </source>
</reference>
<keyword evidence="3" id="KW-1185">Reference proteome</keyword>
<organism evidence="2 3">
    <name type="scientific">Aerolutibacter ruishenii</name>
    <dbReference type="NCBI Taxonomy" id="686800"/>
    <lineage>
        <taxon>Bacteria</taxon>
        <taxon>Pseudomonadati</taxon>
        <taxon>Pseudomonadota</taxon>
        <taxon>Gammaproteobacteria</taxon>
        <taxon>Lysobacterales</taxon>
        <taxon>Lysobacteraceae</taxon>
        <taxon>Aerolutibacter</taxon>
    </lineage>
</organism>